<dbReference type="PANTHER" id="PTHR13774:SF17">
    <property type="entry name" value="PHENAZINE BIOSYNTHESIS-LIKE DOMAIN-CONTAINING PROTEIN"/>
    <property type="match status" value="1"/>
</dbReference>
<organism evidence="3">
    <name type="scientific">marine sediment metagenome</name>
    <dbReference type="NCBI Taxonomy" id="412755"/>
    <lineage>
        <taxon>unclassified sequences</taxon>
        <taxon>metagenomes</taxon>
        <taxon>ecological metagenomes</taxon>
    </lineage>
</organism>
<sequence length="77" mass="8856">WLGIHEDPVTGSLHTILTPYWCERLGKDELLALQASKRGGEMTLNMDDERVYIVGESVTLVEGNLLDHEFFHRARKF</sequence>
<protein>
    <recommendedName>
        <fullName evidence="4">PhzF family phenazine biosynthesis protein</fullName>
    </recommendedName>
</protein>
<dbReference type="Pfam" id="PF02567">
    <property type="entry name" value="PhzC-PhzF"/>
    <property type="match status" value="1"/>
</dbReference>
<dbReference type="Gene3D" id="3.10.310.10">
    <property type="entry name" value="Diaminopimelate Epimerase, Chain A, domain 1"/>
    <property type="match status" value="1"/>
</dbReference>
<dbReference type="SUPFAM" id="SSF54506">
    <property type="entry name" value="Diaminopimelate epimerase-like"/>
    <property type="match status" value="1"/>
</dbReference>
<comment type="caution">
    <text evidence="3">The sequence shown here is derived from an EMBL/GenBank/DDBJ whole genome shotgun (WGS) entry which is preliminary data.</text>
</comment>
<feature type="non-terminal residue" evidence="3">
    <location>
        <position position="1"/>
    </location>
</feature>
<evidence type="ECO:0000313" key="3">
    <source>
        <dbReference type="EMBL" id="GAJ09696.1"/>
    </source>
</evidence>
<dbReference type="InterPro" id="IPR003719">
    <property type="entry name" value="Phenazine_PhzF-like"/>
</dbReference>
<dbReference type="GO" id="GO:0005737">
    <property type="term" value="C:cytoplasm"/>
    <property type="evidence" value="ECO:0007669"/>
    <property type="project" value="TreeGrafter"/>
</dbReference>
<dbReference type="GO" id="GO:0016853">
    <property type="term" value="F:isomerase activity"/>
    <property type="evidence" value="ECO:0007669"/>
    <property type="project" value="UniProtKB-KW"/>
</dbReference>
<gene>
    <name evidence="3" type="ORF">S12H4_45505</name>
</gene>
<evidence type="ECO:0000256" key="2">
    <source>
        <dbReference type="ARBA" id="ARBA00023235"/>
    </source>
</evidence>
<dbReference type="AlphaFoldDB" id="X1V9J9"/>
<dbReference type="EMBL" id="BARW01028141">
    <property type="protein sequence ID" value="GAJ09696.1"/>
    <property type="molecule type" value="Genomic_DNA"/>
</dbReference>
<comment type="similarity">
    <text evidence="1">Belongs to the PhzF family.</text>
</comment>
<evidence type="ECO:0000256" key="1">
    <source>
        <dbReference type="ARBA" id="ARBA00008270"/>
    </source>
</evidence>
<evidence type="ECO:0008006" key="4">
    <source>
        <dbReference type="Google" id="ProtNLM"/>
    </source>
</evidence>
<keyword evidence="2" id="KW-0413">Isomerase</keyword>
<name>X1V9J9_9ZZZZ</name>
<accession>X1V9J9</accession>
<proteinExistence type="inferred from homology"/>
<reference evidence="3" key="1">
    <citation type="journal article" date="2014" name="Front. Microbiol.">
        <title>High frequency of phylogenetically diverse reductive dehalogenase-homologous genes in deep subseafloor sedimentary metagenomes.</title>
        <authorList>
            <person name="Kawai M."/>
            <person name="Futagami T."/>
            <person name="Toyoda A."/>
            <person name="Takaki Y."/>
            <person name="Nishi S."/>
            <person name="Hori S."/>
            <person name="Arai W."/>
            <person name="Tsubouchi T."/>
            <person name="Morono Y."/>
            <person name="Uchiyama I."/>
            <person name="Ito T."/>
            <person name="Fujiyama A."/>
            <person name="Inagaki F."/>
            <person name="Takami H."/>
        </authorList>
    </citation>
    <scope>NUCLEOTIDE SEQUENCE</scope>
    <source>
        <strain evidence="3">Expedition CK06-06</strain>
    </source>
</reference>
<dbReference type="PANTHER" id="PTHR13774">
    <property type="entry name" value="PHENAZINE BIOSYNTHESIS PROTEIN"/>
    <property type="match status" value="1"/>
</dbReference>